<dbReference type="InterPro" id="IPR029033">
    <property type="entry name" value="His_PPase_superfam"/>
</dbReference>
<evidence type="ECO:0000313" key="3">
    <source>
        <dbReference type="Proteomes" id="UP001526201"/>
    </source>
</evidence>
<protein>
    <submittedName>
        <fullName evidence="2">Histidine phosphatase family protein</fullName>
    </submittedName>
</protein>
<dbReference type="SUPFAM" id="SSF53254">
    <property type="entry name" value="Phosphoglycerate mutase-like"/>
    <property type="match status" value="1"/>
</dbReference>
<name>A0ABT3CMS7_9MYCO</name>
<dbReference type="SMART" id="SM00855">
    <property type="entry name" value="PGAM"/>
    <property type="match status" value="1"/>
</dbReference>
<dbReference type="PROSITE" id="PS51257">
    <property type="entry name" value="PROKAR_LIPOPROTEIN"/>
    <property type="match status" value="1"/>
</dbReference>
<keyword evidence="3" id="KW-1185">Reference proteome</keyword>
<dbReference type="PANTHER" id="PTHR48100:SF58">
    <property type="entry name" value="PE-PGRS FAMILY PROTEIN PE_PGRS11"/>
    <property type="match status" value="1"/>
</dbReference>
<dbReference type="Pfam" id="PF00300">
    <property type="entry name" value="His_Phos_1"/>
    <property type="match status" value="1"/>
</dbReference>
<gene>
    <name evidence="2" type="ORF">H7J73_33115</name>
</gene>
<dbReference type="InterPro" id="IPR001345">
    <property type="entry name" value="PG/BPGM_mutase_AS"/>
</dbReference>
<dbReference type="InterPro" id="IPR050275">
    <property type="entry name" value="PGM_Phosphatase"/>
</dbReference>
<dbReference type="CDD" id="cd07067">
    <property type="entry name" value="HP_PGM_like"/>
    <property type="match status" value="1"/>
</dbReference>
<accession>A0ABT3CMS7</accession>
<dbReference type="PROSITE" id="PS00175">
    <property type="entry name" value="PG_MUTASE"/>
    <property type="match status" value="1"/>
</dbReference>
<reference evidence="2 3" key="1">
    <citation type="journal article" date="2022" name="BMC Genomics">
        <title>Comparative genome analysis of mycobacteria focusing on tRNA and non-coding RNA.</title>
        <authorList>
            <person name="Behra P.R.K."/>
            <person name="Pettersson B.M.F."/>
            <person name="Ramesh M."/>
            <person name="Das S."/>
            <person name="Dasgupta S."/>
            <person name="Kirsebom L.A."/>
        </authorList>
    </citation>
    <scope>NUCLEOTIDE SEQUENCE [LARGE SCALE GENOMIC DNA]</scope>
    <source>
        <strain evidence="2 3">DSM 44078</strain>
    </source>
</reference>
<organism evidence="2 3">
    <name type="scientific">Mycolicibacterium komossense</name>
    <dbReference type="NCBI Taxonomy" id="1779"/>
    <lineage>
        <taxon>Bacteria</taxon>
        <taxon>Bacillati</taxon>
        <taxon>Actinomycetota</taxon>
        <taxon>Actinomycetes</taxon>
        <taxon>Mycobacteriales</taxon>
        <taxon>Mycobacteriaceae</taxon>
        <taxon>Mycolicibacterium</taxon>
    </lineage>
</organism>
<sequence>MSARSIRPRRSCPSAPAPATVWAPGSTGCGSSASPRPPHNSGVSTVRSTRLVLIRHGQTPANIAEQLDTVAPGAGLTELGHLQAAAMPSALIGQPIEAIYVSPLVRTHQTATPLARARGLVPRALDGLREVSAGERNGEHGTDLVRRYHRTIMSWTDGAQDRLFGGENGPEFLARYDGALLAICASGVSDAVVVSHGSAMRCWAAARAENITPAFARENVLSNTGTITVERTAQGGWRVLDWNCETLGLRHLSETALVPVAG</sequence>
<proteinExistence type="predicted"/>
<dbReference type="Proteomes" id="UP001526201">
    <property type="component" value="Unassembled WGS sequence"/>
</dbReference>
<feature type="region of interest" description="Disordered" evidence="1">
    <location>
        <begin position="1"/>
        <end position="46"/>
    </location>
</feature>
<evidence type="ECO:0000313" key="2">
    <source>
        <dbReference type="EMBL" id="MCV7230858.1"/>
    </source>
</evidence>
<dbReference type="Gene3D" id="3.40.50.1240">
    <property type="entry name" value="Phosphoglycerate mutase-like"/>
    <property type="match status" value="1"/>
</dbReference>
<evidence type="ECO:0000256" key="1">
    <source>
        <dbReference type="SAM" id="MobiDB-lite"/>
    </source>
</evidence>
<dbReference type="PANTHER" id="PTHR48100">
    <property type="entry name" value="BROAD-SPECIFICITY PHOSPHATASE YOR283W-RELATED"/>
    <property type="match status" value="1"/>
</dbReference>
<feature type="compositionally biased region" description="Basic residues" evidence="1">
    <location>
        <begin position="1"/>
        <end position="10"/>
    </location>
</feature>
<comment type="caution">
    <text evidence="2">The sequence shown here is derived from an EMBL/GenBank/DDBJ whole genome shotgun (WGS) entry which is preliminary data.</text>
</comment>
<dbReference type="InterPro" id="IPR013078">
    <property type="entry name" value="His_Pase_superF_clade-1"/>
</dbReference>
<dbReference type="EMBL" id="JACKTY010000057">
    <property type="protein sequence ID" value="MCV7230858.1"/>
    <property type="molecule type" value="Genomic_DNA"/>
</dbReference>